<evidence type="ECO:0000256" key="3">
    <source>
        <dbReference type="ARBA" id="ARBA00022692"/>
    </source>
</evidence>
<organism evidence="14 15">
    <name type="scientific">Sinanodonta woodiana</name>
    <name type="common">Chinese pond mussel</name>
    <name type="synonym">Anodonta woodiana</name>
    <dbReference type="NCBI Taxonomy" id="1069815"/>
    <lineage>
        <taxon>Eukaryota</taxon>
        <taxon>Metazoa</taxon>
        <taxon>Spiralia</taxon>
        <taxon>Lophotrochozoa</taxon>
        <taxon>Mollusca</taxon>
        <taxon>Bivalvia</taxon>
        <taxon>Autobranchia</taxon>
        <taxon>Heteroconchia</taxon>
        <taxon>Palaeoheterodonta</taxon>
        <taxon>Unionida</taxon>
        <taxon>Unionoidea</taxon>
        <taxon>Unionidae</taxon>
        <taxon>Unioninae</taxon>
        <taxon>Sinanodonta</taxon>
    </lineage>
</organism>
<dbReference type="InterPro" id="IPR017452">
    <property type="entry name" value="GPCR_Rhodpsn_7TM"/>
</dbReference>
<accession>A0ABD3W3B4</accession>
<keyword evidence="6 12" id="KW-0472">Membrane</keyword>
<evidence type="ECO:0000256" key="5">
    <source>
        <dbReference type="ARBA" id="ARBA00023040"/>
    </source>
</evidence>
<feature type="transmembrane region" description="Helical" evidence="12">
    <location>
        <begin position="187"/>
        <end position="207"/>
    </location>
</feature>
<evidence type="ECO:0000256" key="7">
    <source>
        <dbReference type="ARBA" id="ARBA00023157"/>
    </source>
</evidence>
<dbReference type="SUPFAM" id="SSF81321">
    <property type="entry name" value="Family A G protein-coupled receptor-like"/>
    <property type="match status" value="1"/>
</dbReference>
<dbReference type="PRINTS" id="PR00237">
    <property type="entry name" value="GPCRRHODOPSN"/>
</dbReference>
<name>A0ABD3W3B4_SINWO</name>
<proteinExistence type="inferred from homology"/>
<dbReference type="PROSITE" id="PS00237">
    <property type="entry name" value="G_PROTEIN_RECEP_F1_1"/>
    <property type="match status" value="1"/>
</dbReference>
<dbReference type="EMBL" id="JBJQND010000008">
    <property type="protein sequence ID" value="KAL3868156.1"/>
    <property type="molecule type" value="Genomic_DNA"/>
</dbReference>
<evidence type="ECO:0000313" key="14">
    <source>
        <dbReference type="EMBL" id="KAL3868156.1"/>
    </source>
</evidence>
<gene>
    <name evidence="14" type="ORF">ACJMK2_040990</name>
</gene>
<keyword evidence="5 11" id="KW-0297">G-protein coupled receptor</keyword>
<keyword evidence="9" id="KW-0325">Glycoprotein</keyword>
<dbReference type="PANTHER" id="PTHR24243:SF208">
    <property type="entry name" value="PYROKININ-1 RECEPTOR"/>
    <property type="match status" value="1"/>
</dbReference>
<keyword evidence="3 11" id="KW-0812">Transmembrane</keyword>
<keyword evidence="10 11" id="KW-0807">Transducer</keyword>
<keyword evidence="15" id="KW-1185">Reference proteome</keyword>
<dbReference type="InterPro" id="IPR000276">
    <property type="entry name" value="GPCR_Rhodpsn"/>
</dbReference>
<evidence type="ECO:0000256" key="1">
    <source>
        <dbReference type="ARBA" id="ARBA00004651"/>
    </source>
</evidence>
<evidence type="ECO:0000256" key="2">
    <source>
        <dbReference type="ARBA" id="ARBA00022475"/>
    </source>
</evidence>
<dbReference type="PANTHER" id="PTHR24243">
    <property type="entry name" value="G-PROTEIN COUPLED RECEPTOR"/>
    <property type="match status" value="1"/>
</dbReference>
<dbReference type="PROSITE" id="PS50262">
    <property type="entry name" value="G_PROTEIN_RECEP_F1_2"/>
    <property type="match status" value="1"/>
</dbReference>
<keyword evidence="8 11" id="KW-0675">Receptor</keyword>
<evidence type="ECO:0000256" key="12">
    <source>
        <dbReference type="SAM" id="Phobius"/>
    </source>
</evidence>
<comment type="subcellular location">
    <subcellularLocation>
        <location evidence="1">Cell membrane</location>
        <topology evidence="1">Multi-pass membrane protein</topology>
    </subcellularLocation>
</comment>
<keyword evidence="4 12" id="KW-1133">Transmembrane helix</keyword>
<dbReference type="AlphaFoldDB" id="A0ABD3W3B4"/>
<feature type="transmembrane region" description="Helical" evidence="12">
    <location>
        <begin position="69"/>
        <end position="94"/>
    </location>
</feature>
<comment type="caution">
    <text evidence="14">The sequence shown here is derived from an EMBL/GenBank/DDBJ whole genome shotgun (WGS) entry which is preliminary data.</text>
</comment>
<dbReference type="Pfam" id="PF00001">
    <property type="entry name" value="7tm_1"/>
    <property type="match status" value="1"/>
</dbReference>
<feature type="transmembrane region" description="Helical" evidence="12">
    <location>
        <begin position="242"/>
        <end position="266"/>
    </location>
</feature>
<evidence type="ECO:0000256" key="9">
    <source>
        <dbReference type="ARBA" id="ARBA00023180"/>
    </source>
</evidence>
<dbReference type="GO" id="GO:0008188">
    <property type="term" value="F:neuropeptide receptor activity"/>
    <property type="evidence" value="ECO:0007669"/>
    <property type="project" value="UniProtKB-ARBA"/>
</dbReference>
<feature type="transmembrane region" description="Helical" evidence="12">
    <location>
        <begin position="106"/>
        <end position="124"/>
    </location>
</feature>
<evidence type="ECO:0000259" key="13">
    <source>
        <dbReference type="PROSITE" id="PS50262"/>
    </source>
</evidence>
<comment type="similarity">
    <text evidence="11">Belongs to the G-protein coupled receptor 1 family.</text>
</comment>
<evidence type="ECO:0000256" key="4">
    <source>
        <dbReference type="ARBA" id="ARBA00022989"/>
    </source>
</evidence>
<dbReference type="Gene3D" id="1.20.1070.10">
    <property type="entry name" value="Rhodopsin 7-helix transmembrane proteins"/>
    <property type="match status" value="1"/>
</dbReference>
<evidence type="ECO:0000256" key="10">
    <source>
        <dbReference type="ARBA" id="ARBA00023224"/>
    </source>
</evidence>
<evidence type="ECO:0000256" key="6">
    <source>
        <dbReference type="ARBA" id="ARBA00023136"/>
    </source>
</evidence>
<keyword evidence="2" id="KW-1003">Cell membrane</keyword>
<keyword evidence="7" id="KW-1015">Disulfide bond</keyword>
<dbReference type="InterPro" id="IPR005390">
    <property type="entry name" value="NeuromedU_rcpt"/>
</dbReference>
<feature type="domain" description="G-protein coupled receptors family 1 profile" evidence="13">
    <location>
        <begin position="86"/>
        <end position="320"/>
    </location>
</feature>
<evidence type="ECO:0000256" key="11">
    <source>
        <dbReference type="RuleBase" id="RU000688"/>
    </source>
</evidence>
<feature type="transmembrane region" description="Helical" evidence="12">
    <location>
        <begin position="144"/>
        <end position="166"/>
    </location>
</feature>
<dbReference type="GO" id="GO:0005886">
    <property type="term" value="C:plasma membrane"/>
    <property type="evidence" value="ECO:0007669"/>
    <property type="project" value="UniProtKB-SubCell"/>
</dbReference>
<evidence type="ECO:0000313" key="15">
    <source>
        <dbReference type="Proteomes" id="UP001634394"/>
    </source>
</evidence>
<evidence type="ECO:0000256" key="8">
    <source>
        <dbReference type="ARBA" id="ARBA00023170"/>
    </source>
</evidence>
<sequence length="320" mass="36713">MFASSDVDIATLLRYPNVSSANSSLDNESYRLIWDLLRNKYGVQRDENDYIWEYLKIVIGPRRGPVETVVTITVVYCLLFFTGIVGNVCTCIVIAKNKYMHTATNYYLFNLAIADLLLLIIGLPTETYVIWQEYPWVFGEAFCIIRTLLAEMSTFASILTITAFTIERYVAICHPMKAQTMSSLKRVSRIIIGVWILAAVFSIPQTIQFRVIYAHDKNSKIIPESATCTIKESSYMERTFEITFFLFFIVPMTFISVLYTLIAVAIRRSALTRAGSDASNKVRLTGGEIRAQQQTRARRSVLKMLDSYDYYMYLSHQCYM</sequence>
<reference evidence="14 15" key="1">
    <citation type="submission" date="2024-11" db="EMBL/GenBank/DDBJ databases">
        <title>Chromosome-level genome assembly of the freshwater bivalve Anodonta woodiana.</title>
        <authorList>
            <person name="Chen X."/>
        </authorList>
    </citation>
    <scope>NUCLEOTIDE SEQUENCE [LARGE SCALE GENOMIC DNA]</scope>
    <source>
        <strain evidence="14">MN2024</strain>
        <tissue evidence="14">Gills</tissue>
    </source>
</reference>
<dbReference type="PRINTS" id="PR01565">
    <property type="entry name" value="NEUROMEDINUR"/>
</dbReference>
<dbReference type="Proteomes" id="UP001634394">
    <property type="component" value="Unassembled WGS sequence"/>
</dbReference>
<protein>
    <recommendedName>
        <fullName evidence="13">G-protein coupled receptors family 1 profile domain-containing protein</fullName>
    </recommendedName>
</protein>